<dbReference type="OrthoDB" id="4820at10239"/>
<feature type="domain" description="N-acetylmuramoyl-L-alanine amidase" evidence="7">
    <location>
        <begin position="18"/>
        <end position="184"/>
    </location>
</feature>
<dbReference type="PANTHER" id="PTHR30417">
    <property type="entry name" value="N-ACETYLMURAMOYL-L-ALANINE AMIDASE AMID"/>
    <property type="match status" value="1"/>
</dbReference>
<keyword evidence="4" id="KW-0081">Bacteriolytic enzyme</keyword>
<name>K4HNB9_9CAUD</name>
<evidence type="ECO:0000256" key="3">
    <source>
        <dbReference type="ARBA" id="ARBA00022529"/>
    </source>
</evidence>
<dbReference type="InterPro" id="IPR036505">
    <property type="entry name" value="Amidase/PGRP_sf"/>
</dbReference>
<dbReference type="GO" id="GO:0071555">
    <property type="term" value="P:cell wall organization"/>
    <property type="evidence" value="ECO:0007669"/>
    <property type="project" value="UniProtKB-KW"/>
</dbReference>
<dbReference type="GO" id="GO:0009254">
    <property type="term" value="P:peptidoglycan turnover"/>
    <property type="evidence" value="ECO:0007669"/>
    <property type="project" value="TreeGrafter"/>
</dbReference>
<dbReference type="SMART" id="SM00644">
    <property type="entry name" value="Ami_2"/>
    <property type="match status" value="1"/>
</dbReference>
<evidence type="ECO:0000313" key="8">
    <source>
        <dbReference type="EMBL" id="AFT97476.1"/>
    </source>
</evidence>
<organism evidence="8 9">
    <name type="scientific">Propionibacterium phage P9.1</name>
    <dbReference type="NCBI Taxonomy" id="1229782"/>
    <lineage>
        <taxon>Viruses</taxon>
        <taxon>Duplodnaviria</taxon>
        <taxon>Heunggongvirae</taxon>
        <taxon>Uroviricota</taxon>
        <taxon>Caudoviricetes</taxon>
        <taxon>Pahexavirus</taxon>
        <taxon>Pahexavirus P91</taxon>
    </lineage>
</organism>
<gene>
    <name evidence="8" type="primary">20</name>
    <name evidence="8" type="ORF">P91_20</name>
</gene>
<dbReference type="KEGG" id="vg:13826509"/>
<dbReference type="RefSeq" id="YP_006906046.1">
    <property type="nucleotide sequence ID" value="NC_018834.1"/>
</dbReference>
<dbReference type="GO" id="GO:0001897">
    <property type="term" value="P:symbiont-mediated cytolysis of host cell"/>
    <property type="evidence" value="ECO:0007669"/>
    <property type="project" value="UniProtKB-ARBA"/>
</dbReference>
<dbReference type="PANTHER" id="PTHR30417:SF1">
    <property type="entry name" value="N-ACETYLMURAMOYL-L-ALANINE AMIDASE AMID"/>
    <property type="match status" value="1"/>
</dbReference>
<dbReference type="GO" id="GO:0009253">
    <property type="term" value="P:peptidoglycan catabolic process"/>
    <property type="evidence" value="ECO:0007669"/>
    <property type="project" value="InterPro"/>
</dbReference>
<protein>
    <recommendedName>
        <fullName evidence="2">N-acetylmuramoyl-L-alanine amidase</fullName>
        <ecNumber evidence="2">3.5.1.28</ecNumber>
    </recommendedName>
</protein>
<reference evidence="8 9" key="1">
    <citation type="journal article" date="2012" name="MBio">
        <title>Propionibacterium acnes Bacteriophages Display Limited Genetic Diversity and Broad Killing Activity against Bacterial Skin Isolates.</title>
        <authorList>
            <person name="Marinelli L.J."/>
            <person name="Fitz-Gibbon S."/>
            <person name="Hayes C."/>
            <person name="Bowman C."/>
            <person name="Inkeles M."/>
            <person name="Loncaric A."/>
            <person name="Russell D.A."/>
            <person name="Jacobs-Sera D."/>
            <person name="Cokus S."/>
            <person name="Pellegrini M."/>
            <person name="Kim J."/>
            <person name="Miller J.F."/>
            <person name="Hatfull G.F."/>
            <person name="Modlin R.L."/>
        </authorList>
    </citation>
    <scope>NUCLEOTIDE SEQUENCE [LARGE SCALE GENOMIC DNA]</scope>
</reference>
<dbReference type="CDD" id="cd06583">
    <property type="entry name" value="PGRP"/>
    <property type="match status" value="1"/>
</dbReference>
<evidence type="ECO:0000256" key="4">
    <source>
        <dbReference type="ARBA" id="ARBA00022638"/>
    </source>
</evidence>
<comment type="catalytic activity">
    <reaction evidence="1">
        <text>Hydrolyzes the link between N-acetylmuramoyl residues and L-amino acid residues in certain cell-wall glycopeptides.</text>
        <dbReference type="EC" id="3.5.1.28"/>
    </reaction>
</comment>
<dbReference type="GO" id="GO:0008745">
    <property type="term" value="F:N-acetylmuramoyl-L-alanine amidase activity"/>
    <property type="evidence" value="ECO:0007669"/>
    <property type="project" value="UniProtKB-EC"/>
</dbReference>
<keyword evidence="9" id="KW-1185">Reference proteome</keyword>
<dbReference type="Pfam" id="PF01510">
    <property type="entry name" value="Amidase_2"/>
    <property type="match status" value="1"/>
</dbReference>
<evidence type="ECO:0000256" key="1">
    <source>
        <dbReference type="ARBA" id="ARBA00001561"/>
    </source>
</evidence>
<dbReference type="EMBL" id="JX262215">
    <property type="protein sequence ID" value="AFT97476.1"/>
    <property type="molecule type" value="Genomic_DNA"/>
</dbReference>
<dbReference type="InterPro" id="IPR002502">
    <property type="entry name" value="Amidase_domain"/>
</dbReference>
<evidence type="ECO:0000256" key="6">
    <source>
        <dbReference type="ARBA" id="ARBA00023316"/>
    </source>
</evidence>
<dbReference type="Proteomes" id="UP000008052">
    <property type="component" value="Segment"/>
</dbReference>
<evidence type="ECO:0000313" key="9">
    <source>
        <dbReference type="Proteomes" id="UP000008052"/>
    </source>
</evidence>
<dbReference type="SMR" id="K4HNB9"/>
<evidence type="ECO:0000256" key="5">
    <source>
        <dbReference type="ARBA" id="ARBA00022801"/>
    </source>
</evidence>
<evidence type="ECO:0000256" key="2">
    <source>
        <dbReference type="ARBA" id="ARBA00011901"/>
    </source>
</evidence>
<dbReference type="InterPro" id="IPR051206">
    <property type="entry name" value="NAMLAA_amidase_2"/>
</dbReference>
<keyword evidence="3" id="KW-0929">Antimicrobial</keyword>
<proteinExistence type="predicted"/>
<dbReference type="Gene3D" id="3.40.80.10">
    <property type="entry name" value="Peptidoglycan recognition protein-like"/>
    <property type="match status" value="1"/>
</dbReference>
<dbReference type="SUPFAM" id="SSF55846">
    <property type="entry name" value="N-acetylmuramoyl-L-alanine amidase-like"/>
    <property type="match status" value="1"/>
</dbReference>
<dbReference type="EC" id="3.5.1.28" evidence="2"/>
<dbReference type="GeneID" id="13826509"/>
<accession>K4HNB9</accession>
<keyword evidence="5" id="KW-0378">Hydrolase</keyword>
<keyword evidence="6" id="KW-0961">Cell wall biogenesis/degradation</keyword>
<evidence type="ECO:0000259" key="7">
    <source>
        <dbReference type="SMART" id="SM00644"/>
    </source>
</evidence>
<dbReference type="GO" id="GO:0042742">
    <property type="term" value="P:defense response to bacterium"/>
    <property type="evidence" value="ECO:0007669"/>
    <property type="project" value="UniProtKB-KW"/>
</dbReference>
<sequence length="299" mass="32753">MTYVDGVWGWCVVRYIPAAHHSAGSNKPVNRVVIHATCPDVGFPSASRKGRAVSTANYFASPSSGGSAHYVCDIGETVQCLSESTIGWHAPPNPHSLGIEICADGGSHASFRVPGHAYTREQWLDPRVWPAVERAAILCRQLCDKHGVPKRKLSVADLKAGKRGVCGHVDVTDAWHQSDHDDPGPWFPWDKFMAVVNGHGGGSSSEELSMADVQALHNQIKQLSAQVAQSVNKLHHDVGVVQVQNGDLGKRVDALSWVKNPVTGKLWRSKDALWSVWYYVLECRSRLDRLESAVNDLKK</sequence>